<dbReference type="InterPro" id="IPR029044">
    <property type="entry name" value="Nucleotide-diphossugar_trans"/>
</dbReference>
<dbReference type="OrthoDB" id="15372at2157"/>
<evidence type="ECO:0000313" key="3">
    <source>
        <dbReference type="Proteomes" id="UP000000345"/>
    </source>
</evidence>
<dbReference type="SUPFAM" id="SSF53448">
    <property type="entry name" value="Nucleotide-diphospho-sugar transferases"/>
    <property type="match status" value="1"/>
</dbReference>
<dbReference type="PANTHER" id="PTHR22572">
    <property type="entry name" value="SUGAR-1-PHOSPHATE GUANYL TRANSFERASE"/>
    <property type="match status" value="1"/>
</dbReference>
<dbReference type="GO" id="GO:0016740">
    <property type="term" value="F:transferase activity"/>
    <property type="evidence" value="ECO:0007669"/>
    <property type="project" value="UniProtKB-KW"/>
</dbReference>
<dbReference type="CDD" id="cd04181">
    <property type="entry name" value="NTP_transferase"/>
    <property type="match status" value="1"/>
</dbReference>
<name>D9PUP0_METTM</name>
<organism evidence="2 3">
    <name type="scientific">Methanothermobacter marburgensis (strain ATCC BAA-927 / DSM 2133 / JCM 14651 / NBRC 100331 / OCM 82 / Marburg)</name>
    <name type="common">Methanobacterium thermoautotrophicum</name>
    <dbReference type="NCBI Taxonomy" id="79929"/>
    <lineage>
        <taxon>Archaea</taxon>
        <taxon>Methanobacteriati</taxon>
        <taxon>Methanobacteriota</taxon>
        <taxon>Methanomada group</taxon>
        <taxon>Methanobacteria</taxon>
        <taxon>Methanobacteriales</taxon>
        <taxon>Methanobacteriaceae</taxon>
        <taxon>Methanothermobacter</taxon>
    </lineage>
</organism>
<dbReference type="Gene3D" id="3.90.550.10">
    <property type="entry name" value="Spore Coat Polysaccharide Biosynthesis Protein SpsA, Chain A"/>
    <property type="match status" value="1"/>
</dbReference>
<evidence type="ECO:0000313" key="2">
    <source>
        <dbReference type="EMBL" id="ADL57937.1"/>
    </source>
</evidence>
<dbReference type="PaxDb" id="79929-MTBMA_c03360"/>
<dbReference type="InterPro" id="IPR050486">
    <property type="entry name" value="Mannose-1P_guanyltransferase"/>
</dbReference>
<evidence type="ECO:0000259" key="1">
    <source>
        <dbReference type="Pfam" id="PF00483"/>
    </source>
</evidence>
<keyword evidence="2" id="KW-0808">Transferase</keyword>
<reference evidence="2 3" key="2">
    <citation type="journal article" date="2010" name="J. Bacteriol.">
        <title>Complete genome sequence of Methanothermobacter marburgensis, a methanoarchaeon model organism.</title>
        <authorList>
            <person name="Liesegang H."/>
            <person name="Kaster A.K."/>
            <person name="Wiezer A."/>
            <person name="Goenrich M."/>
            <person name="Wollherr A."/>
            <person name="Seedorf H."/>
            <person name="Gottschalk G."/>
            <person name="Thauer R.K."/>
        </authorList>
    </citation>
    <scope>NUCLEOTIDE SEQUENCE [LARGE SCALE GENOMIC DNA]</scope>
    <source>
        <strain evidence="3">ATCC BAA-927 / DSM 2133 / JCM 14651 / NBRC 100331 / OCM 82 / Marburg</strain>
    </source>
</reference>
<dbReference type="EC" id="2.7.-.-" evidence="2"/>
<dbReference type="HOGENOM" id="CLU_1821054_0_0_2"/>
<dbReference type="AlphaFoldDB" id="D9PUP0"/>
<dbReference type="EMBL" id="CP001710">
    <property type="protein sequence ID" value="ADL57937.1"/>
    <property type="molecule type" value="Genomic_DNA"/>
</dbReference>
<feature type="domain" description="Nucleotidyl transferase" evidence="1">
    <location>
        <begin position="4"/>
        <end position="123"/>
    </location>
</feature>
<dbReference type="Pfam" id="PF00483">
    <property type="entry name" value="NTP_transferase"/>
    <property type="match status" value="1"/>
</dbReference>
<dbReference type="InterPro" id="IPR005835">
    <property type="entry name" value="NTP_transferase_dom"/>
</dbReference>
<dbReference type="Proteomes" id="UP000000345">
    <property type="component" value="Chromosome"/>
</dbReference>
<gene>
    <name evidence="2" type="ordered locus">MTBMA_c03360</name>
</gene>
<dbReference type="KEGG" id="mmg:MTBMA_c03360"/>
<accession>D9PUP0</accession>
<sequence length="141" mass="15778">MTSVVVMAGGKGTRIRPLTFSRPKPLVPVANRPMLDYIIQRVIDSGYSKIIMTLGYLKGQISSYVSSRYPDLDFRFSSEKKPLGTAGGVRAAASDIDDTFIVISGDVLFDLDLQQMVRFTERRMQLLPWPSHQLMTLHITA</sequence>
<protein>
    <submittedName>
        <fullName evidence="2">Predicted nucleoside-diphosphate-sugar transferase</fullName>
        <ecNumber evidence="2">2.7.-.-</ecNumber>
    </submittedName>
</protein>
<dbReference type="STRING" id="79929.MTBMA_c03360"/>
<keyword evidence="3" id="KW-1185">Reference proteome</keyword>
<proteinExistence type="predicted"/>
<reference key="1">
    <citation type="submission" date="2009-08" db="EMBL/GenBank/DDBJ databases">
        <title>The genome sequence of Methanothermobacter marburgensis.</title>
        <authorList>
            <person name="Kaster A."/>
            <person name="Seedorf H."/>
            <person name="Goenrich M."/>
            <person name="Wiezer A."/>
            <person name="Liesegang H."/>
            <person name="Thauer R."/>
            <person name="Gottschalk G."/>
        </authorList>
    </citation>
    <scope>NUCLEOTIDE SEQUENCE</scope>
    <source>
        <strain>Marburg</strain>
    </source>
</reference>